<feature type="domain" description="CENP-V/GFA" evidence="5">
    <location>
        <begin position="178"/>
        <end position="309"/>
    </location>
</feature>
<dbReference type="EMBL" id="AP024449">
    <property type="protein sequence ID" value="BCS29537.1"/>
    <property type="molecule type" value="Genomic_DNA"/>
</dbReference>
<dbReference type="PANTHER" id="PTHR33337:SF31">
    <property type="entry name" value="DUF636 DOMAIN PROTEIN (AFU_ORTHOLOGUE AFUA_2G12650)"/>
    <property type="match status" value="1"/>
</dbReference>
<dbReference type="GeneID" id="64979534"/>
<evidence type="ECO:0000256" key="4">
    <source>
        <dbReference type="ARBA" id="ARBA00023239"/>
    </source>
</evidence>
<dbReference type="RefSeq" id="XP_041561723.1">
    <property type="nucleotide sequence ID" value="XM_041696054.1"/>
</dbReference>
<dbReference type="Gene3D" id="3.90.1590.10">
    <property type="entry name" value="glutathione-dependent formaldehyde- activating enzyme (gfa)"/>
    <property type="match status" value="2"/>
</dbReference>
<dbReference type="GO" id="GO:0046872">
    <property type="term" value="F:metal ion binding"/>
    <property type="evidence" value="ECO:0007669"/>
    <property type="project" value="UniProtKB-KW"/>
</dbReference>
<dbReference type="KEGG" id="apuu:APUU_71107S"/>
<keyword evidence="3" id="KW-0862">Zinc</keyword>
<dbReference type="OrthoDB" id="5422068at2759"/>
<organism evidence="6 7">
    <name type="scientific">Aspergillus puulaauensis</name>
    <dbReference type="NCBI Taxonomy" id="1220207"/>
    <lineage>
        <taxon>Eukaryota</taxon>
        <taxon>Fungi</taxon>
        <taxon>Dikarya</taxon>
        <taxon>Ascomycota</taxon>
        <taxon>Pezizomycotina</taxon>
        <taxon>Eurotiomycetes</taxon>
        <taxon>Eurotiomycetidae</taxon>
        <taxon>Eurotiales</taxon>
        <taxon>Aspergillaceae</taxon>
        <taxon>Aspergillus</taxon>
    </lineage>
</organism>
<accession>A0A7R7XXZ6</accession>
<dbReference type="SUPFAM" id="SSF51316">
    <property type="entry name" value="Mss4-like"/>
    <property type="match status" value="2"/>
</dbReference>
<keyword evidence="7" id="KW-1185">Reference proteome</keyword>
<keyword evidence="4" id="KW-0456">Lyase</keyword>
<dbReference type="InterPro" id="IPR006913">
    <property type="entry name" value="CENP-V/GFA"/>
</dbReference>
<dbReference type="Pfam" id="PF04828">
    <property type="entry name" value="GFA"/>
    <property type="match status" value="2"/>
</dbReference>
<dbReference type="Proteomes" id="UP000654913">
    <property type="component" value="Chromosome 7"/>
</dbReference>
<dbReference type="InterPro" id="IPR011057">
    <property type="entry name" value="Mss4-like_sf"/>
</dbReference>
<gene>
    <name evidence="6" type="ORF">APUU_71107S</name>
</gene>
<evidence type="ECO:0000259" key="5">
    <source>
        <dbReference type="PROSITE" id="PS51891"/>
    </source>
</evidence>
<feature type="domain" description="CENP-V/GFA" evidence="5">
    <location>
        <begin position="7"/>
        <end position="119"/>
    </location>
</feature>
<dbReference type="GO" id="GO:0016846">
    <property type="term" value="F:carbon-sulfur lyase activity"/>
    <property type="evidence" value="ECO:0007669"/>
    <property type="project" value="InterPro"/>
</dbReference>
<keyword evidence="2" id="KW-0479">Metal-binding</keyword>
<evidence type="ECO:0000256" key="2">
    <source>
        <dbReference type="ARBA" id="ARBA00022723"/>
    </source>
</evidence>
<dbReference type="PROSITE" id="PS51891">
    <property type="entry name" value="CENP_V_GFA"/>
    <property type="match status" value="2"/>
</dbReference>
<comment type="similarity">
    <text evidence="1">Belongs to the Gfa family.</text>
</comment>
<dbReference type="AlphaFoldDB" id="A0A7R7XXZ6"/>
<reference evidence="6" key="2">
    <citation type="submission" date="2021-02" db="EMBL/GenBank/DDBJ databases">
        <title>Aspergillus puulaauensis MK2 genome sequence.</title>
        <authorList>
            <person name="Futagami T."/>
            <person name="Mori K."/>
            <person name="Kadooka C."/>
            <person name="Tanaka T."/>
        </authorList>
    </citation>
    <scope>NUCLEOTIDE SEQUENCE</scope>
    <source>
        <strain evidence="6">MK2</strain>
    </source>
</reference>
<evidence type="ECO:0000313" key="7">
    <source>
        <dbReference type="Proteomes" id="UP000654913"/>
    </source>
</evidence>
<dbReference type="PANTHER" id="PTHR33337">
    <property type="entry name" value="GFA DOMAIN-CONTAINING PROTEIN"/>
    <property type="match status" value="1"/>
</dbReference>
<evidence type="ECO:0000256" key="3">
    <source>
        <dbReference type="ARBA" id="ARBA00022833"/>
    </source>
</evidence>
<proteinExistence type="inferred from homology"/>
<sequence>MASTKTLTAACLCKNVHYILTLATDLLPLKAHLCSCTICRRTHGAPCSFHAPLPSDIAPEFIAPSSLSNLTAYTHANSCSTRFFCPTCGCHIGDRDLTSNDWFISTALFDANSNEAWYEIDSHCFTYSSADGGISSLLPRVNGKDIKIWNPAPEAEPESKKPESIPSELHLQTGSNELLAQCHCGGVSFTISRPRNEYINTPSSKKWIDQSDTRKWLALVDVCSDCRLVTGSNVIMWMFVPTDHVTPRPPADLLFGTLAAYESSAGVRRTFCGTCGATVFYSHKERPGIVDVATGILRASEGVMLGDWAVWRTARVGFVEDGLKYDSAFTRGLEEGLRAWGVRMDGESRDFVVGAETHRAVED</sequence>
<protein>
    <recommendedName>
        <fullName evidence="5">CENP-V/GFA domain-containing protein</fullName>
    </recommendedName>
</protein>
<evidence type="ECO:0000313" key="6">
    <source>
        <dbReference type="EMBL" id="BCS29537.1"/>
    </source>
</evidence>
<name>A0A7R7XXZ6_9EURO</name>
<reference evidence="6" key="1">
    <citation type="submission" date="2021-01" db="EMBL/GenBank/DDBJ databases">
        <authorList>
            <consortium name="Aspergillus puulaauensis MK2 genome sequencing consortium"/>
            <person name="Kazuki M."/>
            <person name="Futagami T."/>
        </authorList>
    </citation>
    <scope>NUCLEOTIDE SEQUENCE</scope>
    <source>
        <strain evidence="6">MK2</strain>
    </source>
</reference>
<evidence type="ECO:0000256" key="1">
    <source>
        <dbReference type="ARBA" id="ARBA00005495"/>
    </source>
</evidence>